<dbReference type="Gene3D" id="3.60.60.10">
    <property type="entry name" value="Penicillin V Acylase, Chain A"/>
    <property type="match status" value="1"/>
</dbReference>
<comment type="similarity">
    <text evidence="1">Belongs to the peptidase C59 family.</text>
</comment>
<dbReference type="AlphaFoldDB" id="A0A0W0U4T3"/>
<dbReference type="InterPro" id="IPR029132">
    <property type="entry name" value="CBAH/NAAA_C"/>
</dbReference>
<gene>
    <name evidence="3" type="ORF">Lgee_0592</name>
</gene>
<dbReference type="PANTHER" id="PTHR35527:SF2">
    <property type="entry name" value="HYDROLASE"/>
    <property type="match status" value="1"/>
</dbReference>
<dbReference type="CDD" id="cd00542">
    <property type="entry name" value="Ntn_PVA"/>
    <property type="match status" value="1"/>
</dbReference>
<dbReference type="EC" id="3.5.1.24" evidence="3"/>
<proteinExistence type="inferred from homology"/>
<evidence type="ECO:0000256" key="1">
    <source>
        <dbReference type="ARBA" id="ARBA00006625"/>
    </source>
</evidence>
<dbReference type="OrthoDB" id="9794717at2"/>
<name>A0A0W0U4T3_9GAMM</name>
<evidence type="ECO:0000313" key="4">
    <source>
        <dbReference type="Proteomes" id="UP000054785"/>
    </source>
</evidence>
<evidence type="ECO:0000313" key="3">
    <source>
        <dbReference type="EMBL" id="KTD03042.1"/>
    </source>
</evidence>
<accession>A0A0W0U4T3</accession>
<dbReference type="RefSeq" id="WP_051550809.1">
    <property type="nucleotide sequence ID" value="NZ_CAAAHN010000002.1"/>
</dbReference>
<comment type="caution">
    <text evidence="3">The sequence shown here is derived from an EMBL/GenBank/DDBJ whole genome shotgun (WGS) entry which is preliminary data.</text>
</comment>
<dbReference type="GO" id="GO:0045302">
    <property type="term" value="F:choloylglycine hydrolase activity"/>
    <property type="evidence" value="ECO:0007669"/>
    <property type="project" value="UniProtKB-EC"/>
</dbReference>
<dbReference type="PATRIC" id="fig|45065.4.peg.632"/>
<protein>
    <submittedName>
        <fullName evidence="3">Choloylglycine hydrolase</fullName>
        <ecNumber evidence="3">3.5.1.24</ecNumber>
    </submittedName>
</protein>
<dbReference type="Proteomes" id="UP000054785">
    <property type="component" value="Unassembled WGS sequence"/>
</dbReference>
<organism evidence="3 4">
    <name type="scientific">Legionella geestiana</name>
    <dbReference type="NCBI Taxonomy" id="45065"/>
    <lineage>
        <taxon>Bacteria</taxon>
        <taxon>Pseudomonadati</taxon>
        <taxon>Pseudomonadota</taxon>
        <taxon>Gammaproteobacteria</taxon>
        <taxon>Legionellales</taxon>
        <taxon>Legionellaceae</taxon>
        <taxon>Legionella</taxon>
    </lineage>
</organism>
<keyword evidence="2 3" id="KW-0378">Hydrolase</keyword>
<dbReference type="SUPFAM" id="SSF56235">
    <property type="entry name" value="N-terminal nucleophile aminohydrolases (Ntn hydrolases)"/>
    <property type="match status" value="1"/>
</dbReference>
<dbReference type="EMBL" id="LNYC01000014">
    <property type="protein sequence ID" value="KTD03042.1"/>
    <property type="molecule type" value="Genomic_DNA"/>
</dbReference>
<dbReference type="PANTHER" id="PTHR35527">
    <property type="entry name" value="CHOLOYLGLYCINE HYDROLASE"/>
    <property type="match status" value="1"/>
</dbReference>
<dbReference type="STRING" id="45065.Lgee_0592"/>
<sequence>MNVLCKCLFTAAVLLNMSTAIACTDFRLKAEDGSLMISRSMEFGVPLNSNLRTSPRGRTVNTQTTNQKPGLSWTSKYGYAYVDGFGIDASFDGLNEKGLSFGYLYLPGETRYQDIPEGQDNKAIPYTRFGDWVLGNFQTVDEVRAALENVYVSGEKLPQLGDAVLPAHASIYDASGKGIVVEFYNNKVNVFDNIGVMTNSPKYDWHVTNLRNFINLSAENPKSITQGGITYTGNGLGSGAIGLPGDASPPSRFVKVAFMAANAFHAKNADELLNLAQHIMNNVDLPAGYVRSTENGEVQTDTTQWVVFKDIGNRKIYFRTYDDLSLRSIDLNQLDFSEKARPLSLKLNGRQKVTDETARLKASPTS</sequence>
<reference evidence="3 4" key="1">
    <citation type="submission" date="2015-11" db="EMBL/GenBank/DDBJ databases">
        <title>Genomic analysis of 38 Legionella species identifies large and diverse effector repertoires.</title>
        <authorList>
            <person name="Burstein D."/>
            <person name="Amaro F."/>
            <person name="Zusman T."/>
            <person name="Lifshitz Z."/>
            <person name="Cohen O."/>
            <person name="Gilbert J.A."/>
            <person name="Pupko T."/>
            <person name="Shuman H.A."/>
            <person name="Segal G."/>
        </authorList>
    </citation>
    <scope>NUCLEOTIDE SEQUENCE [LARGE SCALE GENOMIC DNA]</scope>
    <source>
        <strain evidence="3 4">ATCC 49504</strain>
    </source>
</reference>
<dbReference type="InterPro" id="IPR052193">
    <property type="entry name" value="Peptidase_C59"/>
</dbReference>
<dbReference type="InterPro" id="IPR029055">
    <property type="entry name" value="Ntn_hydrolases_N"/>
</dbReference>
<dbReference type="PROSITE" id="PS51257">
    <property type="entry name" value="PROKAR_LIPOPROTEIN"/>
    <property type="match status" value="1"/>
</dbReference>
<evidence type="ECO:0000256" key="2">
    <source>
        <dbReference type="ARBA" id="ARBA00022801"/>
    </source>
</evidence>
<keyword evidence="4" id="KW-1185">Reference proteome</keyword>
<dbReference type="Pfam" id="PF02275">
    <property type="entry name" value="CBAH"/>
    <property type="match status" value="1"/>
</dbReference>